<accession>A0A1X0R914</accession>
<dbReference type="VEuPathDB" id="FungiDB:BCV72DRAFT_303653"/>
<name>A0A1X0R914_RHIZD</name>
<dbReference type="Proteomes" id="UP000242414">
    <property type="component" value="Unassembled WGS sequence"/>
</dbReference>
<dbReference type="AlphaFoldDB" id="A0A1X0R914"/>
<sequence>MFSVTPHIEAFVDAIPDSRYNEDGKNSVNNTGCFPSTYLLCRSSSIFTNDIRCRPAALCALSDFDTSNGTTSVASLVPASVLEHGKDATLKLETVITIFSKLKNGPDKKIFQSLIDQFNDMQEILILENQNLNSLQTT</sequence>
<evidence type="ECO:0000313" key="1">
    <source>
        <dbReference type="EMBL" id="ORE08557.1"/>
    </source>
</evidence>
<organism evidence="1">
    <name type="scientific">Rhizopus microsporus var. microsporus</name>
    <dbReference type="NCBI Taxonomy" id="86635"/>
    <lineage>
        <taxon>Eukaryota</taxon>
        <taxon>Fungi</taxon>
        <taxon>Fungi incertae sedis</taxon>
        <taxon>Mucoromycota</taxon>
        <taxon>Mucoromycotina</taxon>
        <taxon>Mucoromycetes</taxon>
        <taxon>Mucorales</taxon>
        <taxon>Mucorineae</taxon>
        <taxon>Rhizopodaceae</taxon>
        <taxon>Rhizopus</taxon>
    </lineage>
</organism>
<gene>
    <name evidence="1" type="ORF">BCV72DRAFT_303653</name>
</gene>
<proteinExistence type="predicted"/>
<protein>
    <submittedName>
        <fullName evidence="1">Uncharacterized protein</fullName>
    </submittedName>
</protein>
<reference evidence="1" key="1">
    <citation type="journal article" date="2016" name="Proc. Natl. Acad. Sci. U.S.A.">
        <title>Lipid metabolic changes in an early divergent fungus govern the establishment of a mutualistic symbiosis with endobacteria.</title>
        <authorList>
            <person name="Lastovetsky O.A."/>
            <person name="Gaspar M.L."/>
            <person name="Mondo S.J."/>
            <person name="LaButti K.M."/>
            <person name="Sandor L."/>
            <person name="Grigoriev I.V."/>
            <person name="Henry S.A."/>
            <person name="Pawlowska T.E."/>
        </authorList>
    </citation>
    <scope>NUCLEOTIDE SEQUENCE [LARGE SCALE GENOMIC DNA]</scope>
    <source>
        <strain evidence="1">ATCC 52814</strain>
    </source>
</reference>
<dbReference type="EMBL" id="KV921887">
    <property type="protein sequence ID" value="ORE08557.1"/>
    <property type="molecule type" value="Genomic_DNA"/>
</dbReference>